<name>A0A9W8EHG1_9FUNG</name>
<feature type="domain" description="Major facilitator superfamily (MFS) profile" evidence="7">
    <location>
        <begin position="109"/>
        <end position="558"/>
    </location>
</feature>
<dbReference type="GO" id="GO:0015149">
    <property type="term" value="F:hexose transmembrane transporter activity"/>
    <property type="evidence" value="ECO:0007669"/>
    <property type="project" value="TreeGrafter"/>
</dbReference>
<evidence type="ECO:0000256" key="2">
    <source>
        <dbReference type="ARBA" id="ARBA00022448"/>
    </source>
</evidence>
<dbReference type="PROSITE" id="PS50850">
    <property type="entry name" value="MFS"/>
    <property type="match status" value="1"/>
</dbReference>
<protein>
    <submittedName>
        <fullName evidence="8">Bifunctional purine biosynthesis protein PurH</fullName>
    </submittedName>
</protein>
<evidence type="ECO:0000313" key="8">
    <source>
        <dbReference type="EMBL" id="KAJ1999218.1"/>
    </source>
</evidence>
<evidence type="ECO:0000256" key="5">
    <source>
        <dbReference type="ARBA" id="ARBA00023136"/>
    </source>
</evidence>
<keyword evidence="9" id="KW-1185">Reference proteome</keyword>
<evidence type="ECO:0000256" key="3">
    <source>
        <dbReference type="ARBA" id="ARBA00022692"/>
    </source>
</evidence>
<feature type="transmembrane region" description="Helical" evidence="6">
    <location>
        <begin position="411"/>
        <end position="435"/>
    </location>
</feature>
<dbReference type="PROSITE" id="PS00217">
    <property type="entry name" value="SUGAR_TRANSPORT_2"/>
    <property type="match status" value="1"/>
</dbReference>
<dbReference type="OrthoDB" id="6612291at2759"/>
<feature type="transmembrane region" description="Helical" evidence="6">
    <location>
        <begin position="279"/>
        <end position="300"/>
    </location>
</feature>
<comment type="caution">
    <text evidence="8">The sequence shown here is derived from an EMBL/GenBank/DDBJ whole genome shotgun (WGS) entry which is preliminary data.</text>
</comment>
<dbReference type="InterPro" id="IPR036259">
    <property type="entry name" value="MFS_trans_sf"/>
</dbReference>
<accession>A0A9W8EHG1</accession>
<dbReference type="GO" id="GO:0016020">
    <property type="term" value="C:membrane"/>
    <property type="evidence" value="ECO:0007669"/>
    <property type="project" value="UniProtKB-SubCell"/>
</dbReference>
<feature type="transmembrane region" description="Helical" evidence="6">
    <location>
        <begin position="196"/>
        <end position="214"/>
    </location>
</feature>
<feature type="transmembrane region" description="Helical" evidence="6">
    <location>
        <begin position="442"/>
        <end position="461"/>
    </location>
</feature>
<dbReference type="SUPFAM" id="SSF103473">
    <property type="entry name" value="MFS general substrate transporter"/>
    <property type="match status" value="1"/>
</dbReference>
<dbReference type="InterPro" id="IPR005829">
    <property type="entry name" value="Sugar_transporter_CS"/>
</dbReference>
<proteinExistence type="predicted"/>
<dbReference type="PANTHER" id="PTHR23503:SF8">
    <property type="entry name" value="FACILITATED GLUCOSE TRANSPORTER PROTEIN 1"/>
    <property type="match status" value="1"/>
</dbReference>
<feature type="transmembrane region" description="Helical" evidence="6">
    <location>
        <begin position="162"/>
        <end position="184"/>
    </location>
</feature>
<dbReference type="Proteomes" id="UP001150907">
    <property type="component" value="Unassembled WGS sequence"/>
</dbReference>
<dbReference type="Gene3D" id="1.20.1250.20">
    <property type="entry name" value="MFS general substrate transporter like domains"/>
    <property type="match status" value="1"/>
</dbReference>
<feature type="transmembrane region" description="Helical" evidence="6">
    <location>
        <begin position="250"/>
        <end position="273"/>
    </location>
</feature>
<dbReference type="InterPro" id="IPR045263">
    <property type="entry name" value="GLUT"/>
</dbReference>
<keyword evidence="4 6" id="KW-1133">Transmembrane helix</keyword>
<dbReference type="InterPro" id="IPR005828">
    <property type="entry name" value="MFS_sugar_transport-like"/>
</dbReference>
<dbReference type="PROSITE" id="PS00216">
    <property type="entry name" value="SUGAR_TRANSPORT_1"/>
    <property type="match status" value="2"/>
</dbReference>
<evidence type="ECO:0000256" key="4">
    <source>
        <dbReference type="ARBA" id="ARBA00022989"/>
    </source>
</evidence>
<evidence type="ECO:0000256" key="1">
    <source>
        <dbReference type="ARBA" id="ARBA00004141"/>
    </source>
</evidence>
<dbReference type="Pfam" id="PF00083">
    <property type="entry name" value="Sugar_tr"/>
    <property type="match status" value="1"/>
</dbReference>
<comment type="subcellular location">
    <subcellularLocation>
        <location evidence="1">Membrane</location>
        <topology evidence="1">Multi-pass membrane protein</topology>
    </subcellularLocation>
</comment>
<organism evidence="8 9">
    <name type="scientific">Coemansia thaxteri</name>
    <dbReference type="NCBI Taxonomy" id="2663907"/>
    <lineage>
        <taxon>Eukaryota</taxon>
        <taxon>Fungi</taxon>
        <taxon>Fungi incertae sedis</taxon>
        <taxon>Zoopagomycota</taxon>
        <taxon>Kickxellomycotina</taxon>
        <taxon>Kickxellomycetes</taxon>
        <taxon>Kickxellales</taxon>
        <taxon>Kickxellaceae</taxon>
        <taxon>Coemansia</taxon>
    </lineage>
</organism>
<keyword evidence="2" id="KW-0813">Transport</keyword>
<evidence type="ECO:0000313" key="9">
    <source>
        <dbReference type="Proteomes" id="UP001150907"/>
    </source>
</evidence>
<feature type="transmembrane region" description="Helical" evidence="6">
    <location>
        <begin position="533"/>
        <end position="554"/>
    </location>
</feature>
<keyword evidence="5 6" id="KW-0472">Membrane</keyword>
<reference evidence="8" key="1">
    <citation type="submission" date="2022-07" db="EMBL/GenBank/DDBJ databases">
        <title>Phylogenomic reconstructions and comparative analyses of Kickxellomycotina fungi.</title>
        <authorList>
            <person name="Reynolds N.K."/>
            <person name="Stajich J.E."/>
            <person name="Barry K."/>
            <person name="Grigoriev I.V."/>
            <person name="Crous P."/>
            <person name="Smith M.E."/>
        </authorList>
    </citation>
    <scope>NUCLEOTIDE SEQUENCE</scope>
    <source>
        <strain evidence="8">IMI 214461</strain>
    </source>
</reference>
<feature type="transmembrane region" description="Helical" evidence="6">
    <location>
        <begin position="473"/>
        <end position="493"/>
    </location>
</feature>
<evidence type="ECO:0000256" key="6">
    <source>
        <dbReference type="SAM" id="Phobius"/>
    </source>
</evidence>
<sequence>MEPAGVDANLNAIVAEPNVDTAKVVPPTPSQLPLTLSPPAAIYNVSSNAAVDADASSFTSAISVDERSIRHSVHSNGKLSSKAVKHTVFEYDEKGIVRTNSRSSRLNRSLVLCATAIALSSINYGWVIGSVNIPALVIEECSDGPVTWSAGFPSCLPMGATMWGLVVGLTPLGAWAGSMFSGVVADRIGRKRTLMANNAFFVAGALLTGTSTTISQLGVGRFVAGISCGVASNIVSTYNSEAATVKSRGFLGGFQQLMILIGLFMSQAVSIGLSNAPLWRVLFSISAVLAVLQTLLLFFVPESPKFLASKGRMEESQAALQRLRANMDITQEFDDLVEMAGLHVSASVSRPTLWQVLSGKTDVDLRHLVFCTLFLMLAQQWSGAKGVMFYSTEVLSSTFHLSSSEIKNIPSIAQLLTLGIGAIGAVAVVVGMTILDRVGRRTVLIVSALSTSICAALIVIGSKLDLGPMVATAMYLFNLVFQSGAGFIPYLSASELLPYSVLGSISGLAASVNCLTLFVVSFTFPILDKALGPYLFTPFIATNFITFLFGVFLMPEARGKSVAQVVVEFQGPVRLINRFPQSTSSSAGLAVEHQAVPTHTPV</sequence>
<dbReference type="InterPro" id="IPR020846">
    <property type="entry name" value="MFS_dom"/>
</dbReference>
<gene>
    <name evidence="8" type="primary">HGT20_6</name>
    <name evidence="8" type="ORF">H4R26_005156</name>
</gene>
<dbReference type="AlphaFoldDB" id="A0A9W8EHG1"/>
<evidence type="ECO:0000259" key="7">
    <source>
        <dbReference type="PROSITE" id="PS50850"/>
    </source>
</evidence>
<dbReference type="PANTHER" id="PTHR23503">
    <property type="entry name" value="SOLUTE CARRIER FAMILY 2"/>
    <property type="match status" value="1"/>
</dbReference>
<feature type="transmembrane region" description="Helical" evidence="6">
    <location>
        <begin position="110"/>
        <end position="129"/>
    </location>
</feature>
<keyword evidence="3 6" id="KW-0812">Transmembrane</keyword>
<feature type="transmembrane region" description="Helical" evidence="6">
    <location>
        <begin position="505"/>
        <end position="527"/>
    </location>
</feature>
<dbReference type="EMBL" id="JANBQF010000759">
    <property type="protein sequence ID" value="KAJ1999218.1"/>
    <property type="molecule type" value="Genomic_DNA"/>
</dbReference>